<keyword evidence="6 9" id="KW-1133">Transmembrane helix</keyword>
<evidence type="ECO:0000256" key="3">
    <source>
        <dbReference type="ARBA" id="ARBA00022475"/>
    </source>
</evidence>
<reference evidence="11" key="1">
    <citation type="submission" date="2020-03" db="EMBL/GenBank/DDBJ databases">
        <title>Genome of Pelagibius litoralis DSM 21314T.</title>
        <authorList>
            <person name="Wang G."/>
        </authorList>
    </citation>
    <scope>NUCLEOTIDE SEQUENCE</scope>
    <source>
        <strain evidence="11">DSM 21314</strain>
    </source>
</reference>
<comment type="caution">
    <text evidence="11">The sequence shown here is derived from an EMBL/GenBank/DDBJ whole genome shotgun (WGS) entry which is preliminary data.</text>
</comment>
<keyword evidence="5 9" id="KW-0812">Transmembrane</keyword>
<evidence type="ECO:0000259" key="10">
    <source>
        <dbReference type="Pfam" id="PF04290"/>
    </source>
</evidence>
<evidence type="ECO:0000256" key="2">
    <source>
        <dbReference type="ARBA" id="ARBA00022448"/>
    </source>
</evidence>
<dbReference type="PANTHER" id="PTHR35011">
    <property type="entry name" value="2,3-DIKETO-L-GULONATE TRAP TRANSPORTER SMALL PERMEASE PROTEIN YIAM"/>
    <property type="match status" value="1"/>
</dbReference>
<comment type="subcellular location">
    <subcellularLocation>
        <location evidence="1 9">Cell inner membrane</location>
        <topology evidence="1 9">Multi-pass membrane protein</topology>
    </subcellularLocation>
</comment>
<comment type="similarity">
    <text evidence="8 9">Belongs to the TRAP transporter small permease family.</text>
</comment>
<gene>
    <name evidence="11" type="ORF">HBA54_09780</name>
</gene>
<keyword evidence="3" id="KW-1003">Cell membrane</keyword>
<proteinExistence type="inferred from homology"/>
<sequence length="166" mass="18295">MSRDKTLRHVARELIRQPDLLFSMIIFLGFLVLCSLQVVVRFVLTLPLTWTEELTSALVIWMTFLGIIAVQRRDSQIRVELLDSILPPVPLAIIYGLFDIAVLACLVAIVAGGWTTLEETAYQRTPALGIPLNVLIAVTPMAAAAMAVFVVRNAVRRLRRALGGGT</sequence>
<evidence type="ECO:0000256" key="8">
    <source>
        <dbReference type="ARBA" id="ARBA00038436"/>
    </source>
</evidence>
<evidence type="ECO:0000313" key="12">
    <source>
        <dbReference type="Proteomes" id="UP000761264"/>
    </source>
</evidence>
<dbReference type="Proteomes" id="UP000761264">
    <property type="component" value="Unassembled WGS sequence"/>
</dbReference>
<dbReference type="PANTHER" id="PTHR35011:SF2">
    <property type="entry name" value="2,3-DIKETO-L-GULONATE TRAP TRANSPORTER SMALL PERMEASE PROTEIN YIAM"/>
    <property type="match status" value="1"/>
</dbReference>
<keyword evidence="2 9" id="KW-0813">Transport</keyword>
<feature type="transmembrane region" description="Helical" evidence="9">
    <location>
        <begin position="91"/>
        <end position="115"/>
    </location>
</feature>
<comment type="subunit">
    <text evidence="9">The complex comprises the extracytoplasmic solute receptor protein and the two transmembrane proteins.</text>
</comment>
<keyword evidence="7 9" id="KW-0472">Membrane</keyword>
<evidence type="ECO:0000256" key="1">
    <source>
        <dbReference type="ARBA" id="ARBA00004429"/>
    </source>
</evidence>
<feature type="transmembrane region" description="Helical" evidence="9">
    <location>
        <begin position="127"/>
        <end position="151"/>
    </location>
</feature>
<dbReference type="GO" id="GO:0005886">
    <property type="term" value="C:plasma membrane"/>
    <property type="evidence" value="ECO:0007669"/>
    <property type="project" value="UniProtKB-SubCell"/>
</dbReference>
<evidence type="ECO:0000313" key="11">
    <source>
        <dbReference type="EMBL" id="NIA68881.1"/>
    </source>
</evidence>
<dbReference type="InterPro" id="IPR007387">
    <property type="entry name" value="TRAP_DctQ"/>
</dbReference>
<name>A0A967C267_9PROT</name>
<evidence type="ECO:0000256" key="4">
    <source>
        <dbReference type="ARBA" id="ARBA00022519"/>
    </source>
</evidence>
<dbReference type="GO" id="GO:0022857">
    <property type="term" value="F:transmembrane transporter activity"/>
    <property type="evidence" value="ECO:0007669"/>
    <property type="project" value="UniProtKB-UniRule"/>
</dbReference>
<feature type="domain" description="Tripartite ATP-independent periplasmic transporters DctQ component" evidence="10">
    <location>
        <begin position="32"/>
        <end position="160"/>
    </location>
</feature>
<dbReference type="Pfam" id="PF04290">
    <property type="entry name" value="DctQ"/>
    <property type="match status" value="1"/>
</dbReference>
<keyword evidence="12" id="KW-1185">Reference proteome</keyword>
<feature type="transmembrane region" description="Helical" evidence="9">
    <location>
        <begin position="54"/>
        <end position="70"/>
    </location>
</feature>
<dbReference type="AlphaFoldDB" id="A0A967C267"/>
<keyword evidence="4 9" id="KW-0997">Cell inner membrane</keyword>
<accession>A0A967C267</accession>
<dbReference type="RefSeq" id="WP_167223924.1">
    <property type="nucleotide sequence ID" value="NZ_JAAQPH010000006.1"/>
</dbReference>
<protein>
    <recommendedName>
        <fullName evidence="9">TRAP transporter small permease protein</fullName>
    </recommendedName>
</protein>
<evidence type="ECO:0000256" key="5">
    <source>
        <dbReference type="ARBA" id="ARBA00022692"/>
    </source>
</evidence>
<organism evidence="11 12">
    <name type="scientific">Pelagibius litoralis</name>
    <dbReference type="NCBI Taxonomy" id="374515"/>
    <lineage>
        <taxon>Bacteria</taxon>
        <taxon>Pseudomonadati</taxon>
        <taxon>Pseudomonadota</taxon>
        <taxon>Alphaproteobacteria</taxon>
        <taxon>Rhodospirillales</taxon>
        <taxon>Rhodovibrionaceae</taxon>
        <taxon>Pelagibius</taxon>
    </lineage>
</organism>
<comment type="function">
    <text evidence="9">Part of the tripartite ATP-independent periplasmic (TRAP) transport system.</text>
</comment>
<evidence type="ECO:0000256" key="7">
    <source>
        <dbReference type="ARBA" id="ARBA00023136"/>
    </source>
</evidence>
<evidence type="ECO:0000256" key="9">
    <source>
        <dbReference type="RuleBase" id="RU369079"/>
    </source>
</evidence>
<dbReference type="GO" id="GO:0015740">
    <property type="term" value="P:C4-dicarboxylate transport"/>
    <property type="evidence" value="ECO:0007669"/>
    <property type="project" value="TreeGrafter"/>
</dbReference>
<evidence type="ECO:0000256" key="6">
    <source>
        <dbReference type="ARBA" id="ARBA00022989"/>
    </source>
</evidence>
<dbReference type="EMBL" id="JAAQPH010000006">
    <property type="protein sequence ID" value="NIA68881.1"/>
    <property type="molecule type" value="Genomic_DNA"/>
</dbReference>
<feature type="transmembrane region" description="Helical" evidence="9">
    <location>
        <begin position="20"/>
        <end position="42"/>
    </location>
</feature>
<dbReference type="InterPro" id="IPR055348">
    <property type="entry name" value="DctQ"/>
</dbReference>